<keyword evidence="3" id="KW-1185">Reference proteome</keyword>
<gene>
    <name evidence="2" type="ORF">PFLUV_G00260160</name>
</gene>
<comment type="caution">
    <text evidence="2">The sequence shown here is derived from an EMBL/GenBank/DDBJ whole genome shotgun (WGS) entry which is preliminary data.</text>
</comment>
<evidence type="ECO:0000313" key="2">
    <source>
        <dbReference type="EMBL" id="KAF1372036.1"/>
    </source>
</evidence>
<organism evidence="2 3">
    <name type="scientific">Perca fluviatilis</name>
    <name type="common">European perch</name>
    <dbReference type="NCBI Taxonomy" id="8168"/>
    <lineage>
        <taxon>Eukaryota</taxon>
        <taxon>Metazoa</taxon>
        <taxon>Chordata</taxon>
        <taxon>Craniata</taxon>
        <taxon>Vertebrata</taxon>
        <taxon>Euteleostomi</taxon>
        <taxon>Actinopterygii</taxon>
        <taxon>Neopterygii</taxon>
        <taxon>Teleostei</taxon>
        <taxon>Neoteleostei</taxon>
        <taxon>Acanthomorphata</taxon>
        <taxon>Eupercaria</taxon>
        <taxon>Perciformes</taxon>
        <taxon>Percoidei</taxon>
        <taxon>Percidae</taxon>
        <taxon>Percinae</taxon>
        <taxon>Perca</taxon>
    </lineage>
</organism>
<dbReference type="EMBL" id="VHII01000023">
    <property type="protein sequence ID" value="KAF1372036.1"/>
    <property type="molecule type" value="Genomic_DNA"/>
</dbReference>
<proteinExistence type="predicted"/>
<name>A0A6A5DU61_PERFL</name>
<reference evidence="2 3" key="1">
    <citation type="submission" date="2019-06" db="EMBL/GenBank/DDBJ databases">
        <title>A chromosome-scale genome assembly of the European perch, Perca fluviatilis.</title>
        <authorList>
            <person name="Roques C."/>
            <person name="Zahm M."/>
            <person name="Cabau C."/>
            <person name="Klopp C."/>
            <person name="Bouchez O."/>
            <person name="Donnadieu C."/>
            <person name="Kuhl H."/>
            <person name="Gislard M."/>
            <person name="Guendouz S."/>
            <person name="Journot L."/>
            <person name="Haffray P."/>
            <person name="Bestin A."/>
            <person name="Morvezen R."/>
            <person name="Feron R."/>
            <person name="Wen M."/>
            <person name="Jouanno E."/>
            <person name="Herpin A."/>
            <person name="Schartl M."/>
            <person name="Postlethwait J."/>
            <person name="Schaerlinger B."/>
            <person name="Chardard D."/>
            <person name="Lecocq T."/>
            <person name="Poncet C."/>
            <person name="Jaffrelo L."/>
            <person name="Lampietro C."/>
            <person name="Guiguen Y."/>
        </authorList>
    </citation>
    <scope>NUCLEOTIDE SEQUENCE [LARGE SCALE GENOMIC DNA]</scope>
    <source>
        <tissue evidence="2">Blood</tissue>
    </source>
</reference>
<evidence type="ECO:0000313" key="3">
    <source>
        <dbReference type="Proteomes" id="UP000465112"/>
    </source>
</evidence>
<evidence type="ECO:0000256" key="1">
    <source>
        <dbReference type="SAM" id="MobiDB-lite"/>
    </source>
</evidence>
<dbReference type="AlphaFoldDB" id="A0A6A5DU61"/>
<protein>
    <submittedName>
        <fullName evidence="2">Uncharacterized protein</fullName>
    </submittedName>
</protein>
<dbReference type="Proteomes" id="UP000465112">
    <property type="component" value="Chromosome 23"/>
</dbReference>
<sequence>MKQPCWFPCFRAQVSERKEGRNYFYKKPLCQNTTPETTFTIKHWTADYSSARGCLTTHGESDQDTGTPGLGNHASSRSPSVP</sequence>
<accession>A0A6A5DU61</accession>
<feature type="compositionally biased region" description="Polar residues" evidence="1">
    <location>
        <begin position="73"/>
        <end position="82"/>
    </location>
</feature>
<feature type="region of interest" description="Disordered" evidence="1">
    <location>
        <begin position="55"/>
        <end position="82"/>
    </location>
</feature>